<sequence length="234" mass="25666">MRARLNAARVTIYLRHGVHMCLVDEGAIFLDISTNAYVGIDAETQCALTTCLAGLDSGQNSAPPDTVLALMRRGLLTDSQSLGRPFSPLTVSLNRALPYGTGRHPRPGITAIHLVRFLSALTRVSIMIRRGRLLPLITRLTTLKASASLQDLQSAFILVRIFRRLSTAFYTAKNACLLDSLVLTEFLIKHGHRPTLLIGICTKPFLAHAWVQIEDCALNDSLEHAQTFIPLAAL</sequence>
<name>A0ABV8SP20_9GAMM</name>
<protein>
    <submittedName>
        <fullName evidence="2">Lasso peptide biosynthesis B2 protein</fullName>
    </submittedName>
</protein>
<dbReference type="InterPro" id="IPR032708">
    <property type="entry name" value="McjB_C"/>
</dbReference>
<accession>A0ABV8SP20</accession>
<keyword evidence="3" id="KW-1185">Reference proteome</keyword>
<dbReference type="NCBIfam" id="NF033537">
    <property type="entry name" value="lasso_biosyn_B2"/>
    <property type="match status" value="1"/>
</dbReference>
<reference evidence="3" key="1">
    <citation type="journal article" date="2019" name="Int. J. Syst. Evol. Microbiol.">
        <title>The Global Catalogue of Microorganisms (GCM) 10K type strain sequencing project: providing services to taxonomists for standard genome sequencing and annotation.</title>
        <authorList>
            <consortium name="The Broad Institute Genomics Platform"/>
            <consortium name="The Broad Institute Genome Sequencing Center for Infectious Disease"/>
            <person name="Wu L."/>
            <person name="Ma J."/>
        </authorList>
    </citation>
    <scope>NUCLEOTIDE SEQUENCE [LARGE SCALE GENOMIC DNA]</scope>
    <source>
        <strain evidence="3">CGMCC 1.10759</strain>
    </source>
</reference>
<evidence type="ECO:0000313" key="2">
    <source>
        <dbReference type="EMBL" id="MFC4308607.1"/>
    </source>
</evidence>
<evidence type="ECO:0000313" key="3">
    <source>
        <dbReference type="Proteomes" id="UP001595904"/>
    </source>
</evidence>
<dbReference type="Pfam" id="PF13471">
    <property type="entry name" value="Transglut_core3"/>
    <property type="match status" value="1"/>
</dbReference>
<feature type="domain" description="Microcin J25-processing protein McjB C-terminal" evidence="1">
    <location>
        <begin position="123"/>
        <end position="231"/>
    </location>
</feature>
<comment type="caution">
    <text evidence="2">The sequence shown here is derived from an EMBL/GenBank/DDBJ whole genome shotgun (WGS) entry which is preliminary data.</text>
</comment>
<dbReference type="InterPro" id="IPR053521">
    <property type="entry name" value="McjB-like"/>
</dbReference>
<dbReference type="Proteomes" id="UP001595904">
    <property type="component" value="Unassembled WGS sequence"/>
</dbReference>
<dbReference type="EMBL" id="JBHSDU010000003">
    <property type="protein sequence ID" value="MFC4308607.1"/>
    <property type="molecule type" value="Genomic_DNA"/>
</dbReference>
<gene>
    <name evidence="2" type="ORF">ACFPN2_05885</name>
</gene>
<evidence type="ECO:0000259" key="1">
    <source>
        <dbReference type="Pfam" id="PF13471"/>
    </source>
</evidence>
<dbReference type="RefSeq" id="WP_380595703.1">
    <property type="nucleotide sequence ID" value="NZ_JBHSDU010000003.1"/>
</dbReference>
<proteinExistence type="predicted"/>
<organism evidence="2 3">
    <name type="scientific">Steroidobacter flavus</name>
    <dbReference type="NCBI Taxonomy" id="1842136"/>
    <lineage>
        <taxon>Bacteria</taxon>
        <taxon>Pseudomonadati</taxon>
        <taxon>Pseudomonadota</taxon>
        <taxon>Gammaproteobacteria</taxon>
        <taxon>Steroidobacterales</taxon>
        <taxon>Steroidobacteraceae</taxon>
        <taxon>Steroidobacter</taxon>
    </lineage>
</organism>